<organism evidence="3 4">
    <name type="scientific">Hypholoma sublateritium (strain FD-334 SS-4)</name>
    <dbReference type="NCBI Taxonomy" id="945553"/>
    <lineage>
        <taxon>Eukaryota</taxon>
        <taxon>Fungi</taxon>
        <taxon>Dikarya</taxon>
        <taxon>Basidiomycota</taxon>
        <taxon>Agaricomycotina</taxon>
        <taxon>Agaricomycetes</taxon>
        <taxon>Agaricomycetidae</taxon>
        <taxon>Agaricales</taxon>
        <taxon>Agaricineae</taxon>
        <taxon>Strophariaceae</taxon>
        <taxon>Hypholoma</taxon>
    </lineage>
</organism>
<proteinExistence type="predicted"/>
<dbReference type="InterPro" id="IPR024655">
    <property type="entry name" value="Asl1_glyco_hydro_catalytic"/>
</dbReference>
<name>A0A0D2LF70_HYPSF</name>
<keyword evidence="4" id="KW-1185">Reference proteome</keyword>
<dbReference type="OrthoDB" id="5959761at2759"/>
<gene>
    <name evidence="3" type="ORF">HYPSUDRAFT_36447</name>
</gene>
<dbReference type="GO" id="GO:0071966">
    <property type="term" value="P:fungal-type cell wall polysaccharide metabolic process"/>
    <property type="evidence" value="ECO:0007669"/>
    <property type="project" value="TreeGrafter"/>
</dbReference>
<sequence length="403" mass="42560">MEAPPCSAIPPNTSPPFFCLVNRLVAFFSLLKMVSIGIRAVFCAIVLAGHVGANHIKRHHHFSARNQCRPRLHPSEAVETTGTALSTHGPCSTHLSSTSSSTHTEATSTPPAKSTHTTAVAVVHTTSSTSAQAASASAAHATPDSDASQQALSATYIPNSIKAGIAGGDAYPFMESHIGWWYDWSATPSKPGAPVAVPMLWGDGTVDAQDASRFKAFAKLTSSAAAAPRFVLGYEEPDCPSGAGSAGMSVADGVATWQAHVAPLRARGTKLGSPSMCKQADETWLAQFAEAITTPWDFTAVHINKNSLAGVQKDIAHYKKYGKPIWVTEFACVDDVNGFTPCTDQGEINAFINAVVPYFERTPDVYAYAYSNGLGLGDVWPLMDGGALSESGKTYLAAISKYH</sequence>
<accession>A0A0D2LF70</accession>
<evidence type="ECO:0000313" key="4">
    <source>
        <dbReference type="Proteomes" id="UP000054270"/>
    </source>
</evidence>
<protein>
    <submittedName>
        <fullName evidence="3">Glycoside hydrolase family 128 protein</fullName>
    </submittedName>
</protein>
<dbReference type="Proteomes" id="UP000054270">
    <property type="component" value="Unassembled WGS sequence"/>
</dbReference>
<keyword evidence="3" id="KW-0378">Hydrolase</keyword>
<reference evidence="4" key="1">
    <citation type="submission" date="2014-04" db="EMBL/GenBank/DDBJ databases">
        <title>Evolutionary Origins and Diversification of the Mycorrhizal Mutualists.</title>
        <authorList>
            <consortium name="DOE Joint Genome Institute"/>
            <consortium name="Mycorrhizal Genomics Consortium"/>
            <person name="Kohler A."/>
            <person name="Kuo A."/>
            <person name="Nagy L.G."/>
            <person name="Floudas D."/>
            <person name="Copeland A."/>
            <person name="Barry K.W."/>
            <person name="Cichocki N."/>
            <person name="Veneault-Fourrey C."/>
            <person name="LaButti K."/>
            <person name="Lindquist E.A."/>
            <person name="Lipzen A."/>
            <person name="Lundell T."/>
            <person name="Morin E."/>
            <person name="Murat C."/>
            <person name="Riley R."/>
            <person name="Ohm R."/>
            <person name="Sun H."/>
            <person name="Tunlid A."/>
            <person name="Henrissat B."/>
            <person name="Grigoriev I.V."/>
            <person name="Hibbett D.S."/>
            <person name="Martin F."/>
        </authorList>
    </citation>
    <scope>NUCLEOTIDE SEQUENCE [LARGE SCALE GENOMIC DNA]</scope>
    <source>
        <strain evidence="4">FD-334 SS-4</strain>
    </source>
</reference>
<dbReference type="Pfam" id="PF11790">
    <property type="entry name" value="Glyco_hydro_cc"/>
    <property type="match status" value="1"/>
</dbReference>
<dbReference type="InterPro" id="IPR017853">
    <property type="entry name" value="GH"/>
</dbReference>
<dbReference type="PANTHER" id="PTHR34154">
    <property type="entry name" value="ALKALI-SENSITIVE LINKAGE PROTEIN 1"/>
    <property type="match status" value="1"/>
</dbReference>
<dbReference type="SUPFAM" id="SSF51445">
    <property type="entry name" value="(Trans)glycosidases"/>
    <property type="match status" value="1"/>
</dbReference>
<dbReference type="GO" id="GO:0009277">
    <property type="term" value="C:fungal-type cell wall"/>
    <property type="evidence" value="ECO:0007669"/>
    <property type="project" value="TreeGrafter"/>
</dbReference>
<dbReference type="InterPro" id="IPR053183">
    <property type="entry name" value="ASL1"/>
</dbReference>
<feature type="region of interest" description="Disordered" evidence="1">
    <location>
        <begin position="76"/>
        <end position="118"/>
    </location>
</feature>
<dbReference type="GO" id="GO:0016787">
    <property type="term" value="F:hydrolase activity"/>
    <property type="evidence" value="ECO:0007669"/>
    <property type="project" value="UniProtKB-KW"/>
</dbReference>
<dbReference type="OMA" id="GWWYDWT"/>
<dbReference type="PANTHER" id="PTHR34154:SF14">
    <property type="entry name" value="ASL1-LIKE GLYCOSYL HYDROLASE CATALYTIC DOMAIN-CONTAINING PROTEIN"/>
    <property type="match status" value="1"/>
</dbReference>
<feature type="compositionally biased region" description="Low complexity" evidence="1">
    <location>
        <begin position="92"/>
        <end position="118"/>
    </location>
</feature>
<evidence type="ECO:0000256" key="1">
    <source>
        <dbReference type="SAM" id="MobiDB-lite"/>
    </source>
</evidence>
<feature type="compositionally biased region" description="Polar residues" evidence="1">
    <location>
        <begin position="78"/>
        <end position="90"/>
    </location>
</feature>
<evidence type="ECO:0000259" key="2">
    <source>
        <dbReference type="Pfam" id="PF11790"/>
    </source>
</evidence>
<dbReference type="EMBL" id="KN817528">
    <property type="protein sequence ID" value="KJA26197.1"/>
    <property type="molecule type" value="Genomic_DNA"/>
</dbReference>
<dbReference type="STRING" id="945553.A0A0D2LF70"/>
<dbReference type="AlphaFoldDB" id="A0A0D2LF70"/>
<evidence type="ECO:0000313" key="3">
    <source>
        <dbReference type="EMBL" id="KJA26197.1"/>
    </source>
</evidence>
<feature type="domain" description="Asl1-like glycosyl hydrolase catalytic" evidence="2">
    <location>
        <begin position="173"/>
        <end position="395"/>
    </location>
</feature>